<dbReference type="Proteomes" id="UP000092600">
    <property type="component" value="Unassembled WGS sequence"/>
</dbReference>
<evidence type="ECO:0000256" key="1">
    <source>
        <dbReference type="ARBA" id="ARBA00009995"/>
    </source>
</evidence>
<dbReference type="InterPro" id="IPR002213">
    <property type="entry name" value="UDP_glucos_trans"/>
</dbReference>
<reference evidence="4 5" key="1">
    <citation type="journal article" date="2016" name="DNA Res.">
        <title>The draft genome of MD-2 pineapple using hybrid error correction of long reads.</title>
        <authorList>
            <person name="Redwan R.M."/>
            <person name="Saidin A."/>
            <person name="Kumar S.V."/>
        </authorList>
    </citation>
    <scope>NUCLEOTIDE SEQUENCE [LARGE SCALE GENOMIC DNA]</scope>
    <source>
        <strain evidence="5">cv. MD2</strain>
        <tissue evidence="4">Leaf</tissue>
    </source>
</reference>
<feature type="non-terminal residue" evidence="4">
    <location>
        <position position="447"/>
    </location>
</feature>
<dbReference type="STRING" id="4615.A0A199VSQ0"/>
<evidence type="ECO:0000256" key="3">
    <source>
        <dbReference type="SAM" id="MobiDB-lite"/>
    </source>
</evidence>
<comment type="similarity">
    <text evidence="1">Belongs to the UDP-glycosyltransferase family.</text>
</comment>
<evidence type="ECO:0000313" key="4">
    <source>
        <dbReference type="EMBL" id="OAY80033.1"/>
    </source>
</evidence>
<dbReference type="PANTHER" id="PTHR48047:SF19">
    <property type="entry name" value="GLYCOSYLTRANSFERASE"/>
    <property type="match status" value="1"/>
</dbReference>
<dbReference type="PANTHER" id="PTHR48047">
    <property type="entry name" value="GLYCOSYLTRANSFERASE"/>
    <property type="match status" value="1"/>
</dbReference>
<dbReference type="AlphaFoldDB" id="A0A199VSQ0"/>
<dbReference type="CDD" id="cd03784">
    <property type="entry name" value="GT1_Gtf-like"/>
    <property type="match status" value="1"/>
</dbReference>
<feature type="region of interest" description="Disordered" evidence="3">
    <location>
        <begin position="47"/>
        <end position="66"/>
    </location>
</feature>
<organism evidence="4 5">
    <name type="scientific">Ananas comosus</name>
    <name type="common">Pineapple</name>
    <name type="synonym">Ananas ananas</name>
    <dbReference type="NCBI Taxonomy" id="4615"/>
    <lineage>
        <taxon>Eukaryota</taxon>
        <taxon>Viridiplantae</taxon>
        <taxon>Streptophyta</taxon>
        <taxon>Embryophyta</taxon>
        <taxon>Tracheophyta</taxon>
        <taxon>Spermatophyta</taxon>
        <taxon>Magnoliopsida</taxon>
        <taxon>Liliopsida</taxon>
        <taxon>Poales</taxon>
        <taxon>Bromeliaceae</taxon>
        <taxon>Bromelioideae</taxon>
        <taxon>Ananas</taxon>
    </lineage>
</organism>
<name>A0A199VSQ0_ANACO</name>
<accession>A0A199VSQ0</accession>
<protein>
    <submittedName>
        <fullName evidence="4">Scopoletin glucosyltransferase</fullName>
    </submittedName>
</protein>
<proteinExistence type="inferred from homology"/>
<dbReference type="GO" id="GO:0035251">
    <property type="term" value="F:UDP-glucosyltransferase activity"/>
    <property type="evidence" value="ECO:0007669"/>
    <property type="project" value="TreeGrafter"/>
</dbReference>
<sequence length="447" mass="47392">MAANAAPLHVFFLPFPAAGHSIPMLNVAALFTSRGATSTVVLLRANDDSADSTSNSNRCGGGDNDDNDDNGGLRFLSLPFSYAAAGIAEGEVPLPSAYATPEFEAALDAVGEPFLELLKAHRPDCIPHLGVASPSEPFVVPGLPHRIELTPAQLPSHLTAQAAAERNRRILAAQRSGGGGGGGGCSLGMILNTFRALEPAYVDMLRRAGRFSAWCVGPISSSTAARRRRRNGDRSAAADGECLRWLDRYEGPPGSVLFLCFGSQGRFTRAQRRELARGLAIASVPFVWVVNKGEEDDDEEEEEEEEERIVRVSGLGLVVRGWAPQVEALAHPAVGGFATHCGWNSCAEGIAAGAAMVTWPLYAEQFVNERLLVDVVGTGAPVGARVWSDRSEERGLVAAEAVAAAISRVMGDGAEAEGRRRRAREIAEEARRAVAEGGTANDDMARL</sequence>
<dbReference type="EMBL" id="LSRQ01000963">
    <property type="protein sequence ID" value="OAY80033.1"/>
    <property type="molecule type" value="Genomic_DNA"/>
</dbReference>
<evidence type="ECO:0000256" key="2">
    <source>
        <dbReference type="ARBA" id="ARBA00022679"/>
    </source>
</evidence>
<gene>
    <name evidence="4" type="ORF">ACMD2_15498</name>
</gene>
<dbReference type="SUPFAM" id="SSF53756">
    <property type="entry name" value="UDP-Glycosyltransferase/glycogen phosphorylase"/>
    <property type="match status" value="1"/>
</dbReference>
<dbReference type="FunFam" id="3.40.50.2000:FF:000056">
    <property type="entry name" value="Glycosyltransferase"/>
    <property type="match status" value="1"/>
</dbReference>
<dbReference type="Pfam" id="PF00201">
    <property type="entry name" value="UDPGT"/>
    <property type="match status" value="1"/>
</dbReference>
<evidence type="ECO:0000313" key="5">
    <source>
        <dbReference type="Proteomes" id="UP000092600"/>
    </source>
</evidence>
<keyword evidence="2 4" id="KW-0808">Transferase</keyword>
<comment type="caution">
    <text evidence="4">The sequence shown here is derived from an EMBL/GenBank/DDBJ whole genome shotgun (WGS) entry which is preliminary data.</text>
</comment>
<dbReference type="Gene3D" id="3.40.50.2000">
    <property type="entry name" value="Glycogen Phosphorylase B"/>
    <property type="match status" value="3"/>
</dbReference>